<reference evidence="2" key="1">
    <citation type="journal article" date="2018" name="Genome Biol.">
        <title>SKESA: strategic k-mer extension for scrupulous assemblies.</title>
        <authorList>
            <person name="Souvorov A."/>
            <person name="Agarwala R."/>
            <person name="Lipman D.J."/>
        </authorList>
    </citation>
    <scope>NUCLEOTIDE SEQUENCE</scope>
    <source>
        <strain evidence="2">5039-68</strain>
    </source>
</reference>
<dbReference type="InterPro" id="IPR025391">
    <property type="entry name" value="DUF4123"/>
</dbReference>
<evidence type="ECO:0000313" key="2">
    <source>
        <dbReference type="EMBL" id="HAE4734964.1"/>
    </source>
</evidence>
<accession>A0A731TLH3</accession>
<name>A0A731TLH3_SALEE</name>
<evidence type="ECO:0000259" key="1">
    <source>
        <dbReference type="Pfam" id="PF13503"/>
    </source>
</evidence>
<gene>
    <name evidence="2" type="ORF">GND13_004417</name>
</gene>
<sequence length="276" mass="32523">MEIKYAIIDGAVEEGLLDFLKEVNPPHCCLYAEPIQSDLVALAPYLVEVTENVNRWLNEKVTPWGIYFTSDLSLRELQQHFRHYLWVMIPEQEKPVLMRFYDPRNIWVLAEVLTPRQLFSFIWPIGQLSTYYREEHHENSFISVKSSEMMNVFMDPCSLLTLTYRQYNQLERKARDNYLEVLSVFIKENTEKGMLSISSEDQSLRSLAEEYFSFCQSLNIADERSIRAMTLILLNKNITDTRYIPDSWHELLNNQSYAGHNRVHKLALQELGFIPQ</sequence>
<comment type="caution">
    <text evidence="2">The sequence shown here is derived from an EMBL/GenBank/DDBJ whole genome shotgun (WGS) entry which is preliminary data.</text>
</comment>
<proteinExistence type="predicted"/>
<dbReference type="Pfam" id="PF13503">
    <property type="entry name" value="DUF4123"/>
    <property type="match status" value="1"/>
</dbReference>
<feature type="domain" description="DUF4123" evidence="1">
    <location>
        <begin position="5"/>
        <end position="118"/>
    </location>
</feature>
<reference evidence="2" key="2">
    <citation type="submission" date="2018-07" db="EMBL/GenBank/DDBJ databases">
        <authorList>
            <consortium name="NCBI Pathogen Detection Project"/>
        </authorList>
    </citation>
    <scope>NUCLEOTIDE SEQUENCE</scope>
    <source>
        <strain evidence="2">5039-68</strain>
    </source>
</reference>
<dbReference type="EMBL" id="DAASAS010000057">
    <property type="protein sequence ID" value="HAE4734964.1"/>
    <property type="molecule type" value="Genomic_DNA"/>
</dbReference>
<organism evidence="2">
    <name type="scientific">Salmonella enterica subsp. VII serovar 40:z4,z24:[z39]</name>
    <dbReference type="NCBI Taxonomy" id="1967625"/>
    <lineage>
        <taxon>Bacteria</taxon>
        <taxon>Pseudomonadati</taxon>
        <taxon>Pseudomonadota</taxon>
        <taxon>Gammaproteobacteria</taxon>
        <taxon>Enterobacterales</taxon>
        <taxon>Enterobacteriaceae</taxon>
        <taxon>Salmonella</taxon>
    </lineage>
</organism>
<protein>
    <submittedName>
        <fullName evidence="2">DUF4123 domain-containing protein</fullName>
    </submittedName>
</protein>
<dbReference type="AlphaFoldDB" id="A0A731TLH3"/>